<reference evidence="1 3" key="1">
    <citation type="journal article" date="2014" name="BMC Genomics">
        <title>Genome sequence of Anopheles sinensis provides insight into genetics basis of mosquito competence for malaria parasites.</title>
        <authorList>
            <person name="Zhou D."/>
            <person name="Zhang D."/>
            <person name="Ding G."/>
            <person name="Shi L."/>
            <person name="Hou Q."/>
            <person name="Ye Y."/>
            <person name="Xu Y."/>
            <person name="Zhou H."/>
            <person name="Xiong C."/>
            <person name="Li S."/>
            <person name="Yu J."/>
            <person name="Hong S."/>
            <person name="Yu X."/>
            <person name="Zou P."/>
            <person name="Chen C."/>
            <person name="Chang X."/>
            <person name="Wang W."/>
            <person name="Lv Y."/>
            <person name="Sun Y."/>
            <person name="Ma L."/>
            <person name="Shen B."/>
            <person name="Zhu C."/>
        </authorList>
    </citation>
    <scope>NUCLEOTIDE SEQUENCE [LARGE SCALE GENOMIC DNA]</scope>
</reference>
<dbReference type="AlphaFoldDB" id="A0A084VRQ1"/>
<organism evidence="1">
    <name type="scientific">Anopheles sinensis</name>
    <name type="common">Mosquito</name>
    <dbReference type="NCBI Taxonomy" id="74873"/>
    <lineage>
        <taxon>Eukaryota</taxon>
        <taxon>Metazoa</taxon>
        <taxon>Ecdysozoa</taxon>
        <taxon>Arthropoda</taxon>
        <taxon>Hexapoda</taxon>
        <taxon>Insecta</taxon>
        <taxon>Pterygota</taxon>
        <taxon>Neoptera</taxon>
        <taxon>Endopterygota</taxon>
        <taxon>Diptera</taxon>
        <taxon>Nematocera</taxon>
        <taxon>Culicoidea</taxon>
        <taxon>Culicidae</taxon>
        <taxon>Anophelinae</taxon>
        <taxon>Anopheles</taxon>
    </lineage>
</organism>
<dbReference type="EnsemblMetazoa" id="ASIC008260-RA">
    <property type="protein sequence ID" value="ASIC008260-PA"/>
    <property type="gene ID" value="ASIC008260"/>
</dbReference>
<reference evidence="2" key="2">
    <citation type="submission" date="2020-05" db="UniProtKB">
        <authorList>
            <consortium name="EnsemblMetazoa"/>
        </authorList>
    </citation>
    <scope>IDENTIFICATION</scope>
</reference>
<keyword evidence="3" id="KW-1185">Reference proteome</keyword>
<dbReference type="EMBL" id="ATLV01015764">
    <property type="status" value="NOT_ANNOTATED_CDS"/>
    <property type="molecule type" value="Genomic_DNA"/>
</dbReference>
<sequence length="52" mass="5720">MGNREVVSCQLVDKPQRIAGSLDPGWDIRGTATTVMAQQFFGVSEIPRTRAE</sequence>
<gene>
    <name evidence="1" type="ORF">ZHAS_00008260</name>
</gene>
<dbReference type="VEuPathDB" id="VectorBase:ASIC008260"/>
<evidence type="ECO:0000313" key="2">
    <source>
        <dbReference type="EnsemblMetazoa" id="ASIC008260-PA"/>
    </source>
</evidence>
<name>A0A084VRQ1_ANOSI</name>
<evidence type="ECO:0000313" key="3">
    <source>
        <dbReference type="Proteomes" id="UP000030765"/>
    </source>
</evidence>
<accession>A0A084VRQ1</accession>
<dbReference type="Proteomes" id="UP000030765">
    <property type="component" value="Unassembled WGS sequence"/>
</dbReference>
<protein>
    <submittedName>
        <fullName evidence="1 2">ARM repeat-containing protein</fullName>
    </submittedName>
</protein>
<evidence type="ECO:0000313" key="1">
    <source>
        <dbReference type="EMBL" id="KFB40645.1"/>
    </source>
</evidence>
<dbReference type="EMBL" id="KE525036">
    <property type="protein sequence ID" value="KFB40645.1"/>
    <property type="molecule type" value="Genomic_DNA"/>
</dbReference>
<proteinExistence type="predicted"/>